<evidence type="ECO:0000313" key="2">
    <source>
        <dbReference type="EMBL" id="PWE15627.1"/>
    </source>
</evidence>
<evidence type="ECO:0000313" key="3">
    <source>
        <dbReference type="Proteomes" id="UP000245216"/>
    </source>
</evidence>
<dbReference type="InterPro" id="IPR009989">
    <property type="entry name" value="TrbM"/>
</dbReference>
<sequence length="225" mass="24961">MKRLPFTLGALALACASSSYAQSSEVMTGLPALACKAVLCLSSSFQPGECDDSLNHYFDIRKYAKGMLDWEATVDARRFFLGMCPVGSEPGMSSRMDAISRGAGKCDADYLNAAYGKDLYRYRKVGANYLGIPAIRDVSLIKTVTLTQLPNYCVVYNDHAWTYDLSIKYVGNPNSGGYWVAAREYEQAQAKWEAEHNGNWANSWHYSFEDPRRNIDDSAGTGNNH</sequence>
<feature type="chain" id="PRO_5015712367" evidence="1">
    <location>
        <begin position="22"/>
        <end position="225"/>
    </location>
</feature>
<feature type="signal peptide" evidence="1">
    <location>
        <begin position="1"/>
        <end position="21"/>
    </location>
</feature>
<dbReference type="PROSITE" id="PS51257">
    <property type="entry name" value="PROKAR_LIPOPROTEIN"/>
    <property type="match status" value="1"/>
</dbReference>
<comment type="caution">
    <text evidence="2">The sequence shown here is derived from an EMBL/GenBank/DDBJ whole genome shotgun (WGS) entry which is preliminary data.</text>
</comment>
<accession>A0A2U2BNS5</accession>
<evidence type="ECO:0000256" key="1">
    <source>
        <dbReference type="SAM" id="SignalP"/>
    </source>
</evidence>
<proteinExistence type="predicted"/>
<dbReference type="Proteomes" id="UP000245216">
    <property type="component" value="Unassembled WGS sequence"/>
</dbReference>
<keyword evidence="1" id="KW-0732">Signal</keyword>
<dbReference type="EMBL" id="QEXO01000001">
    <property type="protein sequence ID" value="PWE15627.1"/>
    <property type="molecule type" value="Genomic_DNA"/>
</dbReference>
<organism evidence="2 3">
    <name type="scientific">Alcaligenes faecalis</name>
    <dbReference type="NCBI Taxonomy" id="511"/>
    <lineage>
        <taxon>Bacteria</taxon>
        <taxon>Pseudomonadati</taxon>
        <taxon>Pseudomonadota</taxon>
        <taxon>Betaproteobacteria</taxon>
        <taxon>Burkholderiales</taxon>
        <taxon>Alcaligenaceae</taxon>
        <taxon>Alcaligenes</taxon>
    </lineage>
</organism>
<name>A0A2U2BNS5_ALCFA</name>
<reference evidence="2 3" key="2">
    <citation type="submission" date="2018-05" db="EMBL/GenBank/DDBJ databases">
        <authorList>
            <person name="Lanie J.A."/>
            <person name="Ng W.-L."/>
            <person name="Kazmierczak K.M."/>
            <person name="Andrzejewski T.M."/>
            <person name="Davidsen T.M."/>
            <person name="Wayne K.J."/>
            <person name="Tettelin H."/>
            <person name="Glass J.I."/>
            <person name="Rusch D."/>
            <person name="Podicherti R."/>
            <person name="Tsui H.-C.T."/>
            <person name="Winkler M.E."/>
        </authorList>
    </citation>
    <scope>NUCLEOTIDE SEQUENCE [LARGE SCALE GENOMIC DNA]</scope>
    <source>
        <strain evidence="2 3">YBY</strain>
    </source>
</reference>
<dbReference type="Pfam" id="PF07424">
    <property type="entry name" value="TrbM"/>
    <property type="match status" value="1"/>
</dbReference>
<dbReference type="RefSeq" id="WP_109088327.1">
    <property type="nucleotide sequence ID" value="NZ_QEXO01000001.1"/>
</dbReference>
<reference evidence="2 3" key="1">
    <citation type="submission" date="2018-05" db="EMBL/GenBank/DDBJ databases">
        <title>Genome Sequence of an Efficient Indole-Degrading Bacterium, Alcaligenes sp.YBY.</title>
        <authorList>
            <person name="Yang B."/>
        </authorList>
    </citation>
    <scope>NUCLEOTIDE SEQUENCE [LARGE SCALE GENOMIC DNA]</scope>
    <source>
        <strain evidence="2 3">YBY</strain>
    </source>
</reference>
<gene>
    <name evidence="2" type="ORF">DF183_02530</name>
</gene>
<protein>
    <submittedName>
        <fullName evidence="2">Conjugal transfer protein TrbM</fullName>
    </submittedName>
</protein>
<dbReference type="AlphaFoldDB" id="A0A2U2BNS5"/>